<dbReference type="STRING" id="700015.Corgl_0692"/>
<dbReference type="InterPro" id="IPR051600">
    <property type="entry name" value="Beta-PGM-like"/>
</dbReference>
<keyword evidence="7" id="KW-1185">Reference proteome</keyword>
<keyword evidence="6" id="KW-0378">Hydrolase</keyword>
<proteinExistence type="inferred from homology"/>
<dbReference type="Gene3D" id="1.10.150.240">
    <property type="entry name" value="Putative phosphatase, domain 2"/>
    <property type="match status" value="1"/>
</dbReference>
<dbReference type="SFLD" id="SFLDG01135">
    <property type="entry name" value="C1.5.6:_HAD__Beta-PGM__Phospha"/>
    <property type="match status" value="1"/>
</dbReference>
<keyword evidence="5" id="KW-0119">Carbohydrate metabolism</keyword>
<comment type="similarity">
    <text evidence="2">Belongs to the HAD-like hydrolase superfamily. CbbY/CbbZ/Gph/YieH family.</text>
</comment>
<dbReference type="AlphaFoldDB" id="F2N7J0"/>
<dbReference type="KEGG" id="cgo:Corgl_0692"/>
<dbReference type="Gene3D" id="3.40.50.1000">
    <property type="entry name" value="HAD superfamily/HAD-like"/>
    <property type="match status" value="1"/>
</dbReference>
<dbReference type="InterPro" id="IPR041492">
    <property type="entry name" value="HAD_2"/>
</dbReference>
<accession>F2N7J0</accession>
<dbReference type="EMBL" id="CP002628">
    <property type="protein sequence ID" value="AEB06806.1"/>
    <property type="molecule type" value="Genomic_DNA"/>
</dbReference>
<dbReference type="PANTHER" id="PTHR46193">
    <property type="entry name" value="6-PHOSPHOGLUCONATE PHOSPHATASE"/>
    <property type="match status" value="1"/>
</dbReference>
<dbReference type="Pfam" id="PF13419">
    <property type="entry name" value="HAD_2"/>
    <property type="match status" value="1"/>
</dbReference>
<dbReference type="SFLD" id="SFLDG01129">
    <property type="entry name" value="C1.5:_HAD__Beta-PGM__Phosphata"/>
    <property type="match status" value="1"/>
</dbReference>
<dbReference type="InterPro" id="IPR023214">
    <property type="entry name" value="HAD_sf"/>
</dbReference>
<evidence type="ECO:0000256" key="2">
    <source>
        <dbReference type="ARBA" id="ARBA00006171"/>
    </source>
</evidence>
<gene>
    <name evidence="6" type="ordered locus">Corgl_0692</name>
</gene>
<dbReference type="Proteomes" id="UP000006851">
    <property type="component" value="Chromosome"/>
</dbReference>
<name>F2N7J0_CORGP</name>
<dbReference type="InterPro" id="IPR006439">
    <property type="entry name" value="HAD-SF_hydro_IA"/>
</dbReference>
<evidence type="ECO:0000256" key="1">
    <source>
        <dbReference type="ARBA" id="ARBA00001946"/>
    </source>
</evidence>
<evidence type="ECO:0000256" key="5">
    <source>
        <dbReference type="ARBA" id="ARBA00023277"/>
    </source>
</evidence>
<dbReference type="GO" id="GO:0016787">
    <property type="term" value="F:hydrolase activity"/>
    <property type="evidence" value="ECO:0007669"/>
    <property type="project" value="UniProtKB-KW"/>
</dbReference>
<organism evidence="6 7">
    <name type="scientific">Coriobacterium glomerans (strain ATCC 49209 / DSM 20642 / JCM 10262 / PW2)</name>
    <dbReference type="NCBI Taxonomy" id="700015"/>
    <lineage>
        <taxon>Bacteria</taxon>
        <taxon>Bacillati</taxon>
        <taxon>Actinomycetota</taxon>
        <taxon>Coriobacteriia</taxon>
        <taxon>Coriobacteriales</taxon>
        <taxon>Coriobacteriaceae</taxon>
        <taxon>Coriobacterium</taxon>
    </lineage>
</organism>
<dbReference type="eggNOG" id="COG0637">
    <property type="taxonomic scope" value="Bacteria"/>
</dbReference>
<dbReference type="SFLD" id="SFLDS00003">
    <property type="entry name" value="Haloacid_Dehalogenase"/>
    <property type="match status" value="1"/>
</dbReference>
<dbReference type="InterPro" id="IPR036412">
    <property type="entry name" value="HAD-like_sf"/>
</dbReference>
<evidence type="ECO:0000313" key="7">
    <source>
        <dbReference type="Proteomes" id="UP000006851"/>
    </source>
</evidence>
<dbReference type="PANTHER" id="PTHR46193:SF18">
    <property type="entry name" value="HEXITOL PHOSPHATASE B"/>
    <property type="match status" value="1"/>
</dbReference>
<dbReference type="InterPro" id="IPR023198">
    <property type="entry name" value="PGP-like_dom2"/>
</dbReference>
<keyword evidence="4" id="KW-0460">Magnesium</keyword>
<dbReference type="RefSeq" id="WP_013708549.1">
    <property type="nucleotide sequence ID" value="NC_015389.1"/>
</dbReference>
<dbReference type="NCBIfam" id="TIGR01509">
    <property type="entry name" value="HAD-SF-IA-v3"/>
    <property type="match status" value="1"/>
</dbReference>
<dbReference type="HOGENOM" id="CLU_045011_13_3_11"/>
<dbReference type="CDD" id="cd07505">
    <property type="entry name" value="HAD_BPGM-like"/>
    <property type="match status" value="1"/>
</dbReference>
<comment type="cofactor">
    <cofactor evidence="1">
        <name>Mg(2+)</name>
        <dbReference type="ChEBI" id="CHEBI:18420"/>
    </cofactor>
</comment>
<dbReference type="PRINTS" id="PR00413">
    <property type="entry name" value="HADHALOGNASE"/>
</dbReference>
<reference evidence="7" key="1">
    <citation type="journal article" date="2013" name="Stand. Genomic Sci.">
        <title>Complete genome sequence of Coriobacterium glomerans type strain (PW2(T)) from the midgut of Pyrrhocoris apterus L. (red soldier bug).</title>
        <authorList>
            <person name="Stackebrandt E."/>
            <person name="Zeytun A."/>
            <person name="Lapidus A."/>
            <person name="Nolan M."/>
            <person name="Lucas S."/>
            <person name="Hammon N."/>
            <person name="Deshpande S."/>
            <person name="Cheng J.F."/>
            <person name="Tapia R."/>
            <person name="Goodwin L.A."/>
            <person name="Pitluck S."/>
            <person name="Liolios K."/>
            <person name="Pagani I."/>
            <person name="Ivanova N."/>
            <person name="Mavromatis K."/>
            <person name="Mikhailova N."/>
            <person name="Huntemann M."/>
            <person name="Pati A."/>
            <person name="Chen A."/>
            <person name="Palaniappan K."/>
            <person name="Chang Y.J."/>
            <person name="Land M."/>
            <person name="Hauser L."/>
            <person name="Rohde M."/>
            <person name="Pukall R."/>
            <person name="Goker M."/>
            <person name="Detter J.C."/>
            <person name="Woyke T."/>
            <person name="Bristow J."/>
            <person name="Eisen J.A."/>
            <person name="Markowitz V."/>
            <person name="Hugenholtz P."/>
            <person name="Kyrpides N.C."/>
            <person name="Klenk H.P."/>
        </authorList>
    </citation>
    <scope>NUCLEOTIDE SEQUENCE</scope>
    <source>
        <strain evidence="7">ATCC 49209 / DSM 20642 / JCM 10262 / PW2</strain>
    </source>
</reference>
<sequence>MLSKKTVFIFDLDGLLLDTECIYKRGWEIALQRLGLFLPDSVLNSWAGKSIDHTRAAFDDFFQDTSIYDRAYAIREEYILETLRKGRLMPKPYAPEALQKISEVGCRSGVVTSSQRKRAMIMLTALGLMHYFDHMVSAEDVSRRKPDPEPYHRIVSLFESDYRSCIAFEDSLTGYRSAAAAGVDVILVPDSSISQQLERRPSVRAARDLSVVMTMLGEPKNYKRGERQ</sequence>
<dbReference type="SUPFAM" id="SSF56784">
    <property type="entry name" value="HAD-like"/>
    <property type="match status" value="1"/>
</dbReference>
<protein>
    <submittedName>
        <fullName evidence="6">HAD-superfamily hydrolase, subfamily IA, variant 3</fullName>
    </submittedName>
</protein>
<evidence type="ECO:0000256" key="3">
    <source>
        <dbReference type="ARBA" id="ARBA00022723"/>
    </source>
</evidence>
<evidence type="ECO:0000313" key="6">
    <source>
        <dbReference type="EMBL" id="AEB06806.1"/>
    </source>
</evidence>
<dbReference type="GO" id="GO:0046872">
    <property type="term" value="F:metal ion binding"/>
    <property type="evidence" value="ECO:0007669"/>
    <property type="project" value="UniProtKB-KW"/>
</dbReference>
<keyword evidence="3" id="KW-0479">Metal-binding</keyword>
<evidence type="ECO:0000256" key="4">
    <source>
        <dbReference type="ARBA" id="ARBA00022842"/>
    </source>
</evidence>
<dbReference type="OrthoDB" id="9797743at2"/>